<accession>A0A4C1XW70</accession>
<evidence type="ECO:0000313" key="1">
    <source>
        <dbReference type="EMBL" id="GBP66385.1"/>
    </source>
</evidence>
<dbReference type="EMBL" id="BGZK01000955">
    <property type="protein sequence ID" value="GBP66385.1"/>
    <property type="molecule type" value="Genomic_DNA"/>
</dbReference>
<gene>
    <name evidence="1" type="ORF">EVAR_88495_1</name>
</gene>
<evidence type="ECO:0000313" key="2">
    <source>
        <dbReference type="Proteomes" id="UP000299102"/>
    </source>
</evidence>
<protein>
    <submittedName>
        <fullName evidence="1">Uncharacterized protein</fullName>
    </submittedName>
</protein>
<reference evidence="1 2" key="1">
    <citation type="journal article" date="2019" name="Commun. Biol.">
        <title>The bagworm genome reveals a unique fibroin gene that provides high tensile strength.</title>
        <authorList>
            <person name="Kono N."/>
            <person name="Nakamura H."/>
            <person name="Ohtoshi R."/>
            <person name="Tomita M."/>
            <person name="Numata K."/>
            <person name="Arakawa K."/>
        </authorList>
    </citation>
    <scope>NUCLEOTIDE SEQUENCE [LARGE SCALE GENOMIC DNA]</scope>
</reference>
<proteinExistence type="predicted"/>
<dbReference type="AlphaFoldDB" id="A0A4C1XW70"/>
<organism evidence="1 2">
    <name type="scientific">Eumeta variegata</name>
    <name type="common">Bagworm moth</name>
    <name type="synonym">Eumeta japonica</name>
    <dbReference type="NCBI Taxonomy" id="151549"/>
    <lineage>
        <taxon>Eukaryota</taxon>
        <taxon>Metazoa</taxon>
        <taxon>Ecdysozoa</taxon>
        <taxon>Arthropoda</taxon>
        <taxon>Hexapoda</taxon>
        <taxon>Insecta</taxon>
        <taxon>Pterygota</taxon>
        <taxon>Neoptera</taxon>
        <taxon>Endopterygota</taxon>
        <taxon>Lepidoptera</taxon>
        <taxon>Glossata</taxon>
        <taxon>Ditrysia</taxon>
        <taxon>Tineoidea</taxon>
        <taxon>Psychidae</taxon>
        <taxon>Oiketicinae</taxon>
        <taxon>Eumeta</taxon>
    </lineage>
</organism>
<dbReference type="Proteomes" id="UP000299102">
    <property type="component" value="Unassembled WGS sequence"/>
</dbReference>
<name>A0A4C1XW70_EUMVA</name>
<keyword evidence="2" id="KW-1185">Reference proteome</keyword>
<comment type="caution">
    <text evidence="1">The sequence shown here is derived from an EMBL/GenBank/DDBJ whole genome shotgun (WGS) entry which is preliminary data.</text>
</comment>
<sequence>MFGLGVRGAGGRGGPGGRAAGGALFRAVRGMENGSAGRGRPLFIFSLSGARAAAPPQHDTGTYVDSCHTRARPAAACATPMFALHTCLFVRHTSTTLRPCPHC</sequence>